<evidence type="ECO:0000313" key="2">
    <source>
        <dbReference type="Proteomes" id="UP000198215"/>
    </source>
</evidence>
<organism evidence="1 2">
    <name type="scientific">Micromonospora coxensis</name>
    <dbReference type="NCBI Taxonomy" id="356852"/>
    <lineage>
        <taxon>Bacteria</taxon>
        <taxon>Bacillati</taxon>
        <taxon>Actinomycetota</taxon>
        <taxon>Actinomycetes</taxon>
        <taxon>Micromonosporales</taxon>
        <taxon>Micromonosporaceae</taxon>
        <taxon>Micromonospora</taxon>
    </lineage>
</organism>
<dbReference type="SUPFAM" id="SSF51445">
    <property type="entry name" value="(Trans)glycosidases"/>
    <property type="match status" value="1"/>
</dbReference>
<dbReference type="AlphaFoldDB" id="A0A1C5H0N1"/>
<keyword evidence="2" id="KW-1185">Reference proteome</keyword>
<dbReference type="RefSeq" id="WP_088974516.1">
    <property type="nucleotide sequence ID" value="NZ_LT607753.1"/>
</dbReference>
<dbReference type="InterPro" id="IPR017853">
    <property type="entry name" value="GH"/>
</dbReference>
<sequence length="425" mass="48636">MTPSHPVGVPAHLPPRLTITLWDFTWYTQSTEGEPFHDLDAAFAEAVERGYNTVRICAMPYLLFGDHDIDTSALRFTTMGGGVGRRTRWYDVAGGAVLDGRRRLRELFEAARRHDCHVILSSWEYQQSPAFLQERQWYDALMAIEPEQRHVTIARAMADLVQFLKDAGLADRIAYAELHNEVDLSRLNRLPGGETDPYWPQRQAVADAVALMRERHPDVMATTCYGIPPYLDIGAVPDNGQVAHFHVYVYGVLAALERWAGVRVAPPEFPRPQLRSLLREDAPPFEQYAEQADPWRLEATGVSASMFYTYDWVDTARWDRWLYENYGDYRVAMTYALDDRLSVIARWAQRHHVPTVIGEGWVGYTPLHAEFEDGPVGQGIAEEALERCMAHGFWGVVLGSNSAPHHPGWRNVEWQRRWNRRFLSS</sequence>
<dbReference type="Proteomes" id="UP000198215">
    <property type="component" value="Chromosome I"/>
</dbReference>
<dbReference type="Gene3D" id="3.20.20.80">
    <property type="entry name" value="Glycosidases"/>
    <property type="match status" value="1"/>
</dbReference>
<dbReference type="Pfam" id="PF12876">
    <property type="entry name" value="Cellulase-like"/>
    <property type="match status" value="1"/>
</dbReference>
<evidence type="ECO:0000313" key="1">
    <source>
        <dbReference type="EMBL" id="SCG38971.1"/>
    </source>
</evidence>
<gene>
    <name evidence="1" type="ORF">GA0070614_0583</name>
</gene>
<protein>
    <submittedName>
        <fullName evidence="1">Sugar-binding cellulase-like</fullName>
    </submittedName>
</protein>
<accession>A0A1C5H0N1</accession>
<dbReference type="InterPro" id="IPR024778">
    <property type="entry name" value="Put_cellulase"/>
</dbReference>
<reference evidence="2" key="1">
    <citation type="submission" date="2016-06" db="EMBL/GenBank/DDBJ databases">
        <authorList>
            <person name="Varghese N."/>
            <person name="Submissions Spin"/>
        </authorList>
    </citation>
    <scope>NUCLEOTIDE SEQUENCE [LARGE SCALE GENOMIC DNA]</scope>
    <source>
        <strain evidence="2">DSM 45161</strain>
    </source>
</reference>
<dbReference type="EMBL" id="LT607753">
    <property type="protein sequence ID" value="SCG38971.1"/>
    <property type="molecule type" value="Genomic_DNA"/>
</dbReference>
<proteinExistence type="predicted"/>
<dbReference type="OrthoDB" id="188932at2"/>
<name>A0A1C5H0N1_9ACTN</name>